<organism evidence="3 4">
    <name type="scientific">Sulfitobacter profundi</name>
    <dbReference type="NCBI Taxonomy" id="2679961"/>
    <lineage>
        <taxon>Bacteria</taxon>
        <taxon>Pseudomonadati</taxon>
        <taxon>Pseudomonadota</taxon>
        <taxon>Alphaproteobacteria</taxon>
        <taxon>Rhodobacterales</taxon>
        <taxon>Roseobacteraceae</taxon>
        <taxon>Sulfitobacter</taxon>
    </lineage>
</organism>
<feature type="domain" description="DNA-binding protein H-NS-like C-terminal" evidence="2">
    <location>
        <begin position="2"/>
        <end position="37"/>
    </location>
</feature>
<feature type="compositionally biased region" description="Basic and acidic residues" evidence="1">
    <location>
        <begin position="1"/>
        <end position="10"/>
    </location>
</feature>
<gene>
    <name evidence="3" type="ORF">ACFQAU_22050</name>
</gene>
<evidence type="ECO:0000313" key="3">
    <source>
        <dbReference type="EMBL" id="MFC6643994.1"/>
    </source>
</evidence>
<dbReference type="Gene3D" id="4.10.430.10">
    <property type="entry name" value="Histone-like protein H-NS, C-terminal domain"/>
    <property type="match status" value="1"/>
</dbReference>
<dbReference type="Pfam" id="PF00816">
    <property type="entry name" value="Histone_HNS"/>
    <property type="match status" value="1"/>
</dbReference>
<feature type="region of interest" description="Disordered" evidence="1">
    <location>
        <begin position="1"/>
        <end position="37"/>
    </location>
</feature>
<keyword evidence="4" id="KW-1185">Reference proteome</keyword>
<evidence type="ECO:0000256" key="1">
    <source>
        <dbReference type="SAM" id="MobiDB-lite"/>
    </source>
</evidence>
<reference evidence="4" key="1">
    <citation type="journal article" date="2019" name="Int. J. Syst. Evol. Microbiol.">
        <title>The Global Catalogue of Microorganisms (GCM) 10K type strain sequencing project: providing services to taxonomists for standard genome sequencing and annotation.</title>
        <authorList>
            <consortium name="The Broad Institute Genomics Platform"/>
            <consortium name="The Broad Institute Genome Sequencing Center for Infectious Disease"/>
            <person name="Wu L."/>
            <person name="Ma J."/>
        </authorList>
    </citation>
    <scope>NUCLEOTIDE SEQUENCE [LARGE SCALE GENOMIC DNA]</scope>
    <source>
        <strain evidence="4">NBRC 111368</strain>
    </source>
</reference>
<sequence>MYANPDDKKQTWTGKGRQPNWFRSQVESGTAPDAMRI</sequence>
<evidence type="ECO:0000259" key="2">
    <source>
        <dbReference type="Pfam" id="PF00816"/>
    </source>
</evidence>
<dbReference type="SUPFAM" id="SSF81273">
    <property type="entry name" value="H-NS histone-like proteins"/>
    <property type="match status" value="1"/>
</dbReference>
<protein>
    <submittedName>
        <fullName evidence="3">H-NS family nucleoid-associated regulatory protein</fullName>
    </submittedName>
</protein>
<evidence type="ECO:0000313" key="4">
    <source>
        <dbReference type="Proteomes" id="UP001596403"/>
    </source>
</evidence>
<name>A0ABW1Z3I8_9RHOB</name>
<dbReference type="InterPro" id="IPR027444">
    <property type="entry name" value="H-NS_C_dom"/>
</dbReference>
<proteinExistence type="predicted"/>
<accession>A0ABW1Z3I8</accession>
<dbReference type="RefSeq" id="WP_386285363.1">
    <property type="nucleotide sequence ID" value="NZ_JBHSWA010000005.1"/>
</dbReference>
<comment type="caution">
    <text evidence="3">The sequence shown here is derived from an EMBL/GenBank/DDBJ whole genome shotgun (WGS) entry which is preliminary data.</text>
</comment>
<dbReference type="EMBL" id="JBHSWA010000005">
    <property type="protein sequence ID" value="MFC6643994.1"/>
    <property type="molecule type" value="Genomic_DNA"/>
</dbReference>
<dbReference type="Proteomes" id="UP001596403">
    <property type="component" value="Unassembled WGS sequence"/>
</dbReference>
<dbReference type="InterPro" id="IPR037150">
    <property type="entry name" value="H-NS_C_dom_sf"/>
</dbReference>